<name>A0AAU6WVG6_9FLAO</name>
<dbReference type="EMBL" id="CP154834">
    <property type="protein sequence ID" value="XAO76361.1"/>
    <property type="molecule type" value="Genomic_DNA"/>
</dbReference>
<accession>A0AAU6WVG6</accession>
<keyword evidence="2" id="KW-1185">Reference proteome</keyword>
<gene>
    <name evidence="1" type="ORF">AAFP95_11710</name>
</gene>
<dbReference type="RefSeq" id="WP_345767725.1">
    <property type="nucleotide sequence ID" value="NZ_CP154834.1"/>
</dbReference>
<dbReference type="AlphaFoldDB" id="A0AAU6WVG6"/>
<evidence type="ECO:0000313" key="1">
    <source>
        <dbReference type="EMBL" id="XAO76361.1"/>
    </source>
</evidence>
<dbReference type="Proteomes" id="UP001463665">
    <property type="component" value="Chromosome"/>
</dbReference>
<sequence length="191" mass="22095">MKTIFPALWFLSGVLWGQKNIPADFKRIPEILDNTELLYPFVVPDKKYGYWSVLRNNPDPDKAIIYESQMPDHMTLNDPAPEKGFFHKCLGEDCFSYLLACENGKSRYFSDEQQLRNFIGFVDNLPEAILLSNTYGYMVDTGNPQGSSYKMEDQHILLYLVKPKNDLPIKEPFLIKIYRKTGKLEAKKIGK</sequence>
<protein>
    <submittedName>
        <fullName evidence="1">Uncharacterized protein</fullName>
    </submittedName>
</protein>
<proteinExistence type="predicted"/>
<evidence type="ECO:0000313" key="2">
    <source>
        <dbReference type="Proteomes" id="UP001463665"/>
    </source>
</evidence>
<organism evidence="1 2">
    <name type="scientific">Chryseobacterium endophyticum</name>
    <dbReference type="NCBI Taxonomy" id="1854762"/>
    <lineage>
        <taxon>Bacteria</taxon>
        <taxon>Pseudomonadati</taxon>
        <taxon>Bacteroidota</taxon>
        <taxon>Flavobacteriia</taxon>
        <taxon>Flavobacteriales</taxon>
        <taxon>Weeksellaceae</taxon>
        <taxon>Chryseobacterium group</taxon>
        <taxon>Chryseobacterium</taxon>
    </lineage>
</organism>
<reference evidence="1 2" key="1">
    <citation type="submission" date="2024-04" db="EMBL/GenBank/DDBJ databases">
        <title>Genome sequencing and assembly of rice foliar adapted Chryseobacterium endophyticum OsEnb-ALM-A6.</title>
        <authorList>
            <person name="Kumar S."/>
            <person name="Javed M."/>
            <person name="Chouhan V."/>
            <person name="Charishma K."/>
            <person name="Patel A."/>
            <person name="Kumar M."/>
            <person name="Sahu K.P."/>
            <person name="Kumar A."/>
        </authorList>
    </citation>
    <scope>NUCLEOTIDE SEQUENCE [LARGE SCALE GENOMIC DNA]</scope>
    <source>
        <strain evidence="1 2">OsEnb-ALM-A6</strain>
    </source>
</reference>